<dbReference type="EMBL" id="JANIEX010000202">
    <property type="protein sequence ID" value="KAJ3571101.1"/>
    <property type="molecule type" value="Genomic_DNA"/>
</dbReference>
<dbReference type="Gene3D" id="1.10.510.10">
    <property type="entry name" value="Transferase(Phosphotransferase) domain 1"/>
    <property type="match status" value="3"/>
</dbReference>
<comment type="caution">
    <text evidence="3">The sequence shown here is derived from an EMBL/GenBank/DDBJ whole genome shotgun (WGS) entry which is preliminary data.</text>
</comment>
<dbReference type="PANTHER" id="PTHR44329">
    <property type="entry name" value="SERINE/THREONINE-PROTEIN KINASE TNNI3K-RELATED"/>
    <property type="match status" value="1"/>
</dbReference>
<feature type="compositionally biased region" description="Acidic residues" evidence="1">
    <location>
        <begin position="1073"/>
        <end position="1082"/>
    </location>
</feature>
<proteinExistence type="predicted"/>
<accession>A0AAD5VZB8</accession>
<dbReference type="PROSITE" id="PS00108">
    <property type="entry name" value="PROTEIN_KINASE_ST"/>
    <property type="match status" value="1"/>
</dbReference>
<sequence length="1186" mass="132215">MAEPLSPETPTLGPHAPSESEVFTTLNHLVSRIDADDRVAEVVKKAADLDAEDKQLLVDCLSMALDKEAAPLNTRLFVWRSLIRVATSARIFAHARVLDYEHTTLENLPNTPTLVDTSGDASTRLKILKQAKKDSPELFTESLVAWVHLSHPNVLPLYPIFLQNEEGHLCLATPSTTEINICEYIQSQPEASRTELIADVAYGLSYLHRYGIVHGELRPETVLISDKGRAIITNLDHAEGRSTDSVPVRYLPPELLEDDDDMQASQASDVWMFACLSYEVLSGNAPFFQILREIRVSSAISTGSKPIRPGKDGAKGIAIDDAMWQLLLMCWEFKPADRPPCLSVHQIILSLDIRDNRPVSSTPILLPPGSKNGLTPHVETMKARLAQVVGCEHSPSLMVPERLSQLLQNLISGRDKFNATAAIAKKLSPEDTQMLVDFLDMVIAELGPHKDANFAYYLLTSIIKSTHVIPGFYKLNGIRYDPTPLSIDSIPNVHRGKDLKVWVHIAAPTMFRKDFLISLPHWAYWSHPNVFPFYGIFYEDNLASAKLCVVTPLWANRCINDYVTGLSSQGSRMPLILDIIRGMVYLINIGLGVTYETRGDIIISDQGRAVIACNFPVNDSVTALSHRSTYTRRFRAPSDDGTDASDVWLFGCLCYMILTRKEPYYQYIEESDIRAAIYKGELPRRPSGIEDDADEIGDSAWSLIKQCCQLSPDKRPTLGEVERLVIGLEIVDDRPLPDMSLESSFRAMRSRPNVNFNRVETLLGQIQIELLRNPLAKLLRNHVKDVVGAIEELKTEDVRTLVDFLDLVLTEHLPKSEEHSRALALLSRITSTMQIFPRRYELKAIRYHSRPVAEGGYGTVHRGMDVDVCVKVTTQVDPKALTPWIRELILWAHLSHPNILPFCGVLLKEVDGSQRICLVSPFMKNGNLNTYASRLSPRSRLALILDVATGLQYLHNSGVIHGDLKGENVLISNEGRRLITDFGTTHITTATAAATTSKFPTTLRYAAPEVVLNDGPPTRERDIWAFGCVCYETISRLPPYFQYTSIVQISVALARKEIPKRPGPVENNAGDGASEDGSDFSEAEDCDEIDDLAWNLITKCCEPEPGNRPGISAIREFIVDMKIWDDRSVPKIALGTEISKLRQDPVINLDRVGELLEGLQKIVVPTDQEEGGGDAFYNLWLSIADS</sequence>
<dbReference type="GO" id="GO:0004674">
    <property type="term" value="F:protein serine/threonine kinase activity"/>
    <property type="evidence" value="ECO:0007669"/>
    <property type="project" value="TreeGrafter"/>
</dbReference>
<dbReference type="AlphaFoldDB" id="A0AAD5VZB8"/>
<protein>
    <recommendedName>
        <fullName evidence="2">Protein kinase domain-containing protein</fullName>
    </recommendedName>
</protein>
<feature type="domain" description="Protein kinase" evidence="2">
    <location>
        <begin position="77"/>
        <end position="348"/>
    </location>
</feature>
<reference evidence="3" key="1">
    <citation type="submission" date="2022-07" db="EMBL/GenBank/DDBJ databases">
        <title>Genome Sequence of Leucocoprinus birnbaumii.</title>
        <authorList>
            <person name="Buettner E."/>
        </authorList>
    </citation>
    <scope>NUCLEOTIDE SEQUENCE</scope>
    <source>
        <strain evidence="3">VT141</strain>
    </source>
</reference>
<dbReference type="InterPro" id="IPR051681">
    <property type="entry name" value="Ser/Thr_Kinases-Pseudokinases"/>
</dbReference>
<evidence type="ECO:0000256" key="1">
    <source>
        <dbReference type="SAM" id="MobiDB-lite"/>
    </source>
</evidence>
<dbReference type="Pfam" id="PF00069">
    <property type="entry name" value="Pkinase"/>
    <property type="match status" value="1"/>
</dbReference>
<evidence type="ECO:0000313" key="3">
    <source>
        <dbReference type="EMBL" id="KAJ3571101.1"/>
    </source>
</evidence>
<dbReference type="SUPFAM" id="SSF56112">
    <property type="entry name" value="Protein kinase-like (PK-like)"/>
    <property type="match status" value="3"/>
</dbReference>
<evidence type="ECO:0000259" key="2">
    <source>
        <dbReference type="PROSITE" id="PS50011"/>
    </source>
</evidence>
<dbReference type="InterPro" id="IPR008271">
    <property type="entry name" value="Ser/Thr_kinase_AS"/>
</dbReference>
<evidence type="ECO:0000313" key="4">
    <source>
        <dbReference type="Proteomes" id="UP001213000"/>
    </source>
</evidence>
<dbReference type="Proteomes" id="UP001213000">
    <property type="component" value="Unassembled WGS sequence"/>
</dbReference>
<keyword evidence="4" id="KW-1185">Reference proteome</keyword>
<name>A0AAD5VZB8_9AGAR</name>
<dbReference type="InterPro" id="IPR000719">
    <property type="entry name" value="Prot_kinase_dom"/>
</dbReference>
<dbReference type="InterPro" id="IPR001245">
    <property type="entry name" value="Ser-Thr/Tyr_kinase_cat_dom"/>
</dbReference>
<feature type="domain" description="Protein kinase" evidence="2">
    <location>
        <begin position="846"/>
        <end position="1118"/>
    </location>
</feature>
<gene>
    <name evidence="3" type="ORF">NP233_g3972</name>
</gene>
<dbReference type="SMART" id="SM00220">
    <property type="entry name" value="S_TKc"/>
    <property type="match status" value="1"/>
</dbReference>
<dbReference type="Pfam" id="PF07714">
    <property type="entry name" value="PK_Tyr_Ser-Thr"/>
    <property type="match status" value="2"/>
</dbReference>
<dbReference type="PROSITE" id="PS50011">
    <property type="entry name" value="PROTEIN_KINASE_DOM"/>
    <property type="match status" value="3"/>
</dbReference>
<dbReference type="GO" id="GO:0005524">
    <property type="term" value="F:ATP binding"/>
    <property type="evidence" value="ECO:0007669"/>
    <property type="project" value="InterPro"/>
</dbReference>
<feature type="domain" description="Protein kinase" evidence="2">
    <location>
        <begin position="443"/>
        <end position="731"/>
    </location>
</feature>
<dbReference type="InterPro" id="IPR011009">
    <property type="entry name" value="Kinase-like_dom_sf"/>
</dbReference>
<feature type="region of interest" description="Disordered" evidence="1">
    <location>
        <begin position="1060"/>
        <end position="1082"/>
    </location>
</feature>
<organism evidence="3 4">
    <name type="scientific">Leucocoprinus birnbaumii</name>
    <dbReference type="NCBI Taxonomy" id="56174"/>
    <lineage>
        <taxon>Eukaryota</taxon>
        <taxon>Fungi</taxon>
        <taxon>Dikarya</taxon>
        <taxon>Basidiomycota</taxon>
        <taxon>Agaricomycotina</taxon>
        <taxon>Agaricomycetes</taxon>
        <taxon>Agaricomycetidae</taxon>
        <taxon>Agaricales</taxon>
        <taxon>Agaricineae</taxon>
        <taxon>Agaricaceae</taxon>
        <taxon>Leucocoprinus</taxon>
    </lineage>
</organism>